<dbReference type="CDD" id="cd00093">
    <property type="entry name" value="HTH_XRE"/>
    <property type="match status" value="1"/>
</dbReference>
<dbReference type="Proteomes" id="UP001500994">
    <property type="component" value="Unassembled WGS sequence"/>
</dbReference>
<dbReference type="EMBL" id="BAAARK010000036">
    <property type="protein sequence ID" value="GAA2685516.1"/>
    <property type="molecule type" value="Genomic_DNA"/>
</dbReference>
<dbReference type="Pfam" id="PF17765">
    <property type="entry name" value="MLTR_LBD"/>
    <property type="match status" value="1"/>
</dbReference>
<protein>
    <submittedName>
        <fullName evidence="3">Helix-turn-helix transcriptional regulator</fullName>
    </submittedName>
</protein>
<keyword evidence="4" id="KW-1185">Reference proteome</keyword>
<dbReference type="Gene3D" id="1.10.260.40">
    <property type="entry name" value="lambda repressor-like DNA-binding domains"/>
    <property type="match status" value="1"/>
</dbReference>
<dbReference type="PANTHER" id="PTHR35010">
    <property type="entry name" value="BLL4672 PROTEIN-RELATED"/>
    <property type="match status" value="1"/>
</dbReference>
<accession>A0ABN3SU21</accession>
<evidence type="ECO:0000313" key="3">
    <source>
        <dbReference type="EMBL" id="GAA2685516.1"/>
    </source>
</evidence>
<proteinExistence type="predicted"/>
<dbReference type="InterPro" id="IPR010982">
    <property type="entry name" value="Lambda_DNA-bd_dom_sf"/>
</dbReference>
<comment type="caution">
    <text evidence="3">The sequence shown here is derived from an EMBL/GenBank/DDBJ whole genome shotgun (WGS) entry which is preliminary data.</text>
</comment>
<evidence type="ECO:0000256" key="1">
    <source>
        <dbReference type="SAM" id="MobiDB-lite"/>
    </source>
</evidence>
<dbReference type="SMART" id="SM00530">
    <property type="entry name" value="HTH_XRE"/>
    <property type="match status" value="1"/>
</dbReference>
<dbReference type="PANTHER" id="PTHR35010:SF2">
    <property type="entry name" value="BLL4672 PROTEIN"/>
    <property type="match status" value="1"/>
</dbReference>
<organism evidence="3 4">
    <name type="scientific">Streptomyces lunalinharesii</name>
    <dbReference type="NCBI Taxonomy" id="333384"/>
    <lineage>
        <taxon>Bacteria</taxon>
        <taxon>Bacillati</taxon>
        <taxon>Actinomycetota</taxon>
        <taxon>Actinomycetes</taxon>
        <taxon>Kitasatosporales</taxon>
        <taxon>Streptomycetaceae</taxon>
        <taxon>Streptomyces</taxon>
    </lineage>
</organism>
<dbReference type="PROSITE" id="PS50943">
    <property type="entry name" value="HTH_CROC1"/>
    <property type="match status" value="1"/>
</dbReference>
<feature type="region of interest" description="Disordered" evidence="1">
    <location>
        <begin position="91"/>
        <end position="111"/>
    </location>
</feature>
<dbReference type="SUPFAM" id="SSF47413">
    <property type="entry name" value="lambda repressor-like DNA-binding domains"/>
    <property type="match status" value="1"/>
</dbReference>
<dbReference type="InterPro" id="IPR041413">
    <property type="entry name" value="MLTR_LBD"/>
</dbReference>
<evidence type="ECO:0000259" key="2">
    <source>
        <dbReference type="PROSITE" id="PS50943"/>
    </source>
</evidence>
<evidence type="ECO:0000313" key="4">
    <source>
        <dbReference type="Proteomes" id="UP001500994"/>
    </source>
</evidence>
<feature type="domain" description="HTH cro/C1-type" evidence="2">
    <location>
        <begin position="112"/>
        <end position="160"/>
    </location>
</feature>
<sequence>MALRAGEFNLSGHRRAHRPLVVGLGAPSRSETAAADRRGAFSLPGEARGGQAPVKGPCQGPPYPTRSMHTAWVGDVLTGNRTELGEFLRSRRSRVAPHEAGLPPSAGRRRTAGLRREEVAILAGVSIEYYRRLEQGKQQRPSPAVLEAIARVLKLTDDEHRYLAELGRGRTLVPGDGGRRGRAVRTVRDEVRRMLDIAHPYPACVLSRSSDLLAANQAALRLFPGIEDWPEQERNTARYAFVHPGARELYANWDDVAHGVVAHLRAAVVVHPGAPDLWEVVGELAEQSTEFATLWRRYDVRARTNGRKVYRHPTAGRMTLTYEAFDVARSDGQRLVVYQAPPDTPDHAALLSLSD</sequence>
<dbReference type="Gene3D" id="3.30.450.180">
    <property type="match status" value="1"/>
</dbReference>
<name>A0ABN3SU21_9ACTN</name>
<dbReference type="InterPro" id="IPR001387">
    <property type="entry name" value="Cro/C1-type_HTH"/>
</dbReference>
<dbReference type="Pfam" id="PF13560">
    <property type="entry name" value="HTH_31"/>
    <property type="match status" value="1"/>
</dbReference>
<reference evidence="3 4" key="1">
    <citation type="journal article" date="2019" name="Int. J. Syst. Evol. Microbiol.">
        <title>The Global Catalogue of Microorganisms (GCM) 10K type strain sequencing project: providing services to taxonomists for standard genome sequencing and annotation.</title>
        <authorList>
            <consortium name="The Broad Institute Genomics Platform"/>
            <consortium name="The Broad Institute Genome Sequencing Center for Infectious Disease"/>
            <person name="Wu L."/>
            <person name="Ma J."/>
        </authorList>
    </citation>
    <scope>NUCLEOTIDE SEQUENCE [LARGE SCALE GENOMIC DNA]</scope>
    <source>
        <strain evidence="3 4">JCM 16374</strain>
    </source>
</reference>
<gene>
    <name evidence="3" type="ORF">GCM10009864_68720</name>
</gene>